<dbReference type="PROSITE" id="PS51898">
    <property type="entry name" value="TYR_RECOMBINASE"/>
    <property type="match status" value="1"/>
</dbReference>
<name>A0A2T5HMG2_9RHOB</name>
<evidence type="ECO:0000259" key="2">
    <source>
        <dbReference type="PROSITE" id="PS51898"/>
    </source>
</evidence>
<evidence type="ECO:0000313" key="3">
    <source>
        <dbReference type="EMBL" id="PTQ72746.1"/>
    </source>
</evidence>
<dbReference type="Pfam" id="PF00589">
    <property type="entry name" value="Phage_integrase"/>
    <property type="match status" value="1"/>
</dbReference>
<comment type="caution">
    <text evidence="3">The sequence shown here is derived from an EMBL/GenBank/DDBJ whole genome shotgun (WGS) entry which is preliminary data.</text>
</comment>
<dbReference type="RefSeq" id="WP_245890040.1">
    <property type="nucleotide sequence ID" value="NZ_QAOH01000006.1"/>
</dbReference>
<evidence type="ECO:0000256" key="1">
    <source>
        <dbReference type="ARBA" id="ARBA00023172"/>
    </source>
</evidence>
<feature type="domain" description="Tyr recombinase" evidence="2">
    <location>
        <begin position="154"/>
        <end position="328"/>
    </location>
</feature>
<organism evidence="3 4">
    <name type="scientific">Celeribacter persicus</name>
    <dbReference type="NCBI Taxonomy" id="1651082"/>
    <lineage>
        <taxon>Bacteria</taxon>
        <taxon>Pseudomonadati</taxon>
        <taxon>Pseudomonadota</taxon>
        <taxon>Alphaproteobacteria</taxon>
        <taxon>Rhodobacterales</taxon>
        <taxon>Roseobacteraceae</taxon>
        <taxon>Celeribacter</taxon>
    </lineage>
</organism>
<proteinExistence type="predicted"/>
<dbReference type="InterPro" id="IPR013762">
    <property type="entry name" value="Integrase-like_cat_sf"/>
</dbReference>
<dbReference type="SUPFAM" id="SSF56349">
    <property type="entry name" value="DNA breaking-rejoining enzymes"/>
    <property type="match status" value="1"/>
</dbReference>
<reference evidence="3 4" key="1">
    <citation type="submission" date="2018-04" db="EMBL/GenBank/DDBJ databases">
        <title>Genomic Encyclopedia of Archaeal and Bacterial Type Strains, Phase II (KMG-II): from individual species to whole genera.</title>
        <authorList>
            <person name="Goeker M."/>
        </authorList>
    </citation>
    <scope>NUCLEOTIDE SEQUENCE [LARGE SCALE GENOMIC DNA]</scope>
    <source>
        <strain evidence="3 4">DSM 100434</strain>
    </source>
</reference>
<dbReference type="EMBL" id="QAOH01000006">
    <property type="protein sequence ID" value="PTQ72746.1"/>
    <property type="molecule type" value="Genomic_DNA"/>
</dbReference>
<dbReference type="GO" id="GO:0015074">
    <property type="term" value="P:DNA integration"/>
    <property type="evidence" value="ECO:0007669"/>
    <property type="project" value="InterPro"/>
</dbReference>
<dbReference type="InterPro" id="IPR002104">
    <property type="entry name" value="Integrase_catalytic"/>
</dbReference>
<dbReference type="Gene3D" id="1.10.443.10">
    <property type="entry name" value="Intergrase catalytic core"/>
    <property type="match status" value="1"/>
</dbReference>
<dbReference type="GO" id="GO:0006310">
    <property type="term" value="P:DNA recombination"/>
    <property type="evidence" value="ECO:0007669"/>
    <property type="project" value="UniProtKB-KW"/>
</dbReference>
<gene>
    <name evidence="3" type="ORF">C8N42_106258</name>
</gene>
<evidence type="ECO:0000313" key="4">
    <source>
        <dbReference type="Proteomes" id="UP000244077"/>
    </source>
</evidence>
<keyword evidence="1" id="KW-0233">DNA recombination</keyword>
<sequence length="355" mass="41555">MKRKKYLWQHPSGRWYVRKGGRYYRIYASDGTPEFDDEYWSIVRGKRHAAKRSWSVLIAELRKTDKWAGYEPRYREDLEGTFTYLEERIGKRDVRHLTKADIYNAMDKNTHRVRFANYIPVAISLLAKLGQRKGWLKDNPATDIELLKVPEDRKKPHIPWTDAAVETWRREAFDLPMLIFELGVGSVQRPGDLNAFTWRQYEDGQNLKITQSKTGVELLLPCTLNLRAQLDRLKAELGERLTPDRPILANDDGSPMSYFKIARIMRAERERLGVLEHDLHAMRYRGVMELAWAGCDDDEIMSFSGHKTKKMVIKYAGFARQVMRATTAAEKRQLWERLLDETRTKIETDTKGDTQ</sequence>
<dbReference type="InterPro" id="IPR011010">
    <property type="entry name" value="DNA_brk_join_enz"/>
</dbReference>
<protein>
    <submittedName>
        <fullName evidence="3">Phage integrase family protein</fullName>
    </submittedName>
</protein>
<dbReference type="GO" id="GO:0003677">
    <property type="term" value="F:DNA binding"/>
    <property type="evidence" value="ECO:0007669"/>
    <property type="project" value="InterPro"/>
</dbReference>
<accession>A0A2T5HMG2</accession>
<dbReference type="AlphaFoldDB" id="A0A2T5HMG2"/>
<dbReference type="Proteomes" id="UP000244077">
    <property type="component" value="Unassembled WGS sequence"/>
</dbReference>
<keyword evidence="4" id="KW-1185">Reference proteome</keyword>